<reference evidence="2 3" key="1">
    <citation type="submission" date="2014-08" db="EMBL/GenBank/DDBJ databases">
        <title>Porphyromonas cangingivalis strain:COT-109_OH1386 Genome sequencing.</title>
        <authorList>
            <person name="Wallis C."/>
            <person name="Deusch O."/>
            <person name="O'Flynn C."/>
            <person name="Davis I."/>
            <person name="Jospin G."/>
            <person name="Darling A.E."/>
            <person name="Coil D.A."/>
            <person name="Alexiev A."/>
            <person name="Horsfall A."/>
            <person name="Kirkwood N."/>
            <person name="Harris S."/>
            <person name="Eisen J.A."/>
        </authorList>
    </citation>
    <scope>NUCLEOTIDE SEQUENCE [LARGE SCALE GENOMIC DNA]</scope>
    <source>
        <strain evidence="3">COT-109 OH1386</strain>
    </source>
</reference>
<evidence type="ECO:0000313" key="3">
    <source>
        <dbReference type="Proteomes" id="UP000030125"/>
    </source>
</evidence>
<evidence type="ECO:0000259" key="1">
    <source>
        <dbReference type="Pfam" id="PF12728"/>
    </source>
</evidence>
<proteinExistence type="predicted"/>
<keyword evidence="3" id="KW-1185">Reference proteome</keyword>
<comment type="caution">
    <text evidence="2">The sequence shown here is derived from an EMBL/GenBank/DDBJ whole genome shotgun (WGS) entry which is preliminary data.</text>
</comment>
<dbReference type="RefSeq" id="WP_036852439.1">
    <property type="nucleotide sequence ID" value="NZ_JQJD01000051.1"/>
</dbReference>
<name>A0A0A2EKD7_PORCN</name>
<evidence type="ECO:0000313" key="2">
    <source>
        <dbReference type="EMBL" id="KGN79316.1"/>
    </source>
</evidence>
<dbReference type="OrthoDB" id="1003442at2"/>
<dbReference type="Pfam" id="PF12728">
    <property type="entry name" value="HTH_17"/>
    <property type="match status" value="1"/>
</dbReference>
<sequence length="184" mass="21641">MPAAKFQIERKCELCGKTFLAKTITSRYCSIQCSRSAYSQKKREEKLEELRREKAAKVPKDQPYLSISDAIALYDVCRDTLYRLVRSKALRSYNLGKRMTRICKEDLERNFNLRPIDEQKPRTRNKAKLYNLEPEYCYTIGEITAKFGVTEGTVYKHIRKFSIPIRQIGNYVYAPKSEIDQLYK</sequence>
<dbReference type="EMBL" id="JQJD01000051">
    <property type="protein sequence ID" value="KGN79316.1"/>
    <property type="molecule type" value="Genomic_DNA"/>
</dbReference>
<feature type="domain" description="Helix-turn-helix" evidence="1">
    <location>
        <begin position="64"/>
        <end position="110"/>
    </location>
</feature>
<protein>
    <submittedName>
        <fullName evidence="2">Mobilization protein</fullName>
    </submittedName>
</protein>
<gene>
    <name evidence="2" type="ORF">HQ35_08465</name>
</gene>
<dbReference type="InterPro" id="IPR041657">
    <property type="entry name" value="HTH_17"/>
</dbReference>
<organism evidence="2 3">
    <name type="scientific">Porphyromonas cangingivalis</name>
    <dbReference type="NCBI Taxonomy" id="36874"/>
    <lineage>
        <taxon>Bacteria</taxon>
        <taxon>Pseudomonadati</taxon>
        <taxon>Bacteroidota</taxon>
        <taxon>Bacteroidia</taxon>
        <taxon>Bacteroidales</taxon>
        <taxon>Porphyromonadaceae</taxon>
        <taxon>Porphyromonas</taxon>
    </lineage>
</organism>
<accession>A0A0A2EKD7</accession>
<dbReference type="Proteomes" id="UP000030125">
    <property type="component" value="Unassembled WGS sequence"/>
</dbReference>
<dbReference type="AlphaFoldDB" id="A0A0A2EKD7"/>